<gene>
    <name evidence="5" type="ORF">GCM10009824_02200</name>
</gene>
<evidence type="ECO:0000256" key="3">
    <source>
        <dbReference type="SAM" id="MobiDB-lite"/>
    </source>
</evidence>
<dbReference type="SUPFAM" id="SSF52833">
    <property type="entry name" value="Thioredoxin-like"/>
    <property type="match status" value="1"/>
</dbReference>
<proteinExistence type="inferred from homology"/>
<dbReference type="Gene3D" id="1.25.40.10">
    <property type="entry name" value="Tetratricopeptide repeat domain"/>
    <property type="match status" value="1"/>
</dbReference>
<organism evidence="5 6">
    <name type="scientific">Kocuria atrinae</name>
    <dbReference type="NCBI Taxonomy" id="592377"/>
    <lineage>
        <taxon>Bacteria</taxon>
        <taxon>Bacillati</taxon>
        <taxon>Actinomycetota</taxon>
        <taxon>Actinomycetes</taxon>
        <taxon>Micrococcales</taxon>
        <taxon>Micrococcaceae</taxon>
        <taxon>Kocuria</taxon>
    </lineage>
</organism>
<dbReference type="InterPro" id="IPR013766">
    <property type="entry name" value="Thioredoxin_domain"/>
</dbReference>
<dbReference type="PANTHER" id="PTHR45663:SF11">
    <property type="entry name" value="GEO12009P1"/>
    <property type="match status" value="1"/>
</dbReference>
<sequence>MTEFPQQSGQQRPQAQQGQPDAQAQAVPASVRGAVDLGAMQSGGAAGSGAASSTADGGNASYRVSITAQDFQKYAEQSATVPVVVALYAPQSPDSEAFVETLAGLVDSYQGRLLLGTVDASKEQQIAQVFQAQSVPTVVAMLGGQAVPLVNSTVPAEQMRQLLDELLTLAAQNGVTGTAEPTAPAAPKELPPLHQEALEKLEAGDLDGAEASYNKALAENPGDKDAKLALTQVRLLQRVNAMDANAVRQAAADDPQNIQAALDVADLDVSGGHVEDAFRRLLQLVRTTFGDDKDTVRERLVELFDVVGSEDPRVTAARGQLMRALF</sequence>
<keyword evidence="2" id="KW-0676">Redox-active center</keyword>
<evidence type="ECO:0000256" key="2">
    <source>
        <dbReference type="ARBA" id="ARBA00023284"/>
    </source>
</evidence>
<dbReference type="Gene3D" id="3.40.30.10">
    <property type="entry name" value="Glutaredoxin"/>
    <property type="match status" value="1"/>
</dbReference>
<feature type="region of interest" description="Disordered" evidence="3">
    <location>
        <begin position="1"/>
        <end position="30"/>
    </location>
</feature>
<comment type="similarity">
    <text evidence="1">Belongs to the thioredoxin family.</text>
</comment>
<reference evidence="6" key="1">
    <citation type="journal article" date="2019" name="Int. J. Syst. Evol. Microbiol.">
        <title>The Global Catalogue of Microorganisms (GCM) 10K type strain sequencing project: providing services to taxonomists for standard genome sequencing and annotation.</title>
        <authorList>
            <consortium name="The Broad Institute Genomics Platform"/>
            <consortium name="The Broad Institute Genome Sequencing Center for Infectious Disease"/>
            <person name="Wu L."/>
            <person name="Ma J."/>
        </authorList>
    </citation>
    <scope>NUCLEOTIDE SEQUENCE [LARGE SCALE GENOMIC DNA]</scope>
    <source>
        <strain evidence="6">JCM 15914</strain>
    </source>
</reference>
<evidence type="ECO:0000313" key="6">
    <source>
        <dbReference type="Proteomes" id="UP001500166"/>
    </source>
</evidence>
<protein>
    <submittedName>
        <fullName evidence="5">Tetratricopeptide repeat protein</fullName>
    </submittedName>
</protein>
<accession>A0ABP5IYE8</accession>
<dbReference type="Pfam" id="PF14561">
    <property type="entry name" value="TPR_20"/>
    <property type="match status" value="1"/>
</dbReference>
<comment type="caution">
    <text evidence="5">The sequence shown here is derived from an EMBL/GenBank/DDBJ whole genome shotgun (WGS) entry which is preliminary data.</text>
</comment>
<dbReference type="Proteomes" id="UP001500166">
    <property type="component" value="Unassembled WGS sequence"/>
</dbReference>
<dbReference type="CDD" id="cd02956">
    <property type="entry name" value="ybbN"/>
    <property type="match status" value="1"/>
</dbReference>
<dbReference type="InterPro" id="IPR011990">
    <property type="entry name" value="TPR-like_helical_dom_sf"/>
</dbReference>
<evidence type="ECO:0000313" key="5">
    <source>
        <dbReference type="EMBL" id="GAA2108749.1"/>
    </source>
</evidence>
<dbReference type="RefSeq" id="WP_344223224.1">
    <property type="nucleotide sequence ID" value="NZ_BAAAQA010000002.1"/>
</dbReference>
<dbReference type="Pfam" id="PF00085">
    <property type="entry name" value="Thioredoxin"/>
    <property type="match status" value="1"/>
</dbReference>
<dbReference type="SUPFAM" id="SSF48452">
    <property type="entry name" value="TPR-like"/>
    <property type="match status" value="1"/>
</dbReference>
<dbReference type="EMBL" id="BAAAQA010000002">
    <property type="protein sequence ID" value="GAA2108749.1"/>
    <property type="molecule type" value="Genomic_DNA"/>
</dbReference>
<feature type="domain" description="Thioredoxin" evidence="4">
    <location>
        <begin position="65"/>
        <end position="164"/>
    </location>
</feature>
<dbReference type="InterPro" id="IPR036249">
    <property type="entry name" value="Thioredoxin-like_sf"/>
</dbReference>
<evidence type="ECO:0000256" key="1">
    <source>
        <dbReference type="ARBA" id="ARBA00008987"/>
    </source>
</evidence>
<evidence type="ECO:0000259" key="4">
    <source>
        <dbReference type="Pfam" id="PF00085"/>
    </source>
</evidence>
<keyword evidence="6" id="KW-1185">Reference proteome</keyword>
<name>A0ABP5IYE8_9MICC</name>
<dbReference type="PANTHER" id="PTHR45663">
    <property type="entry name" value="GEO12009P1"/>
    <property type="match status" value="1"/>
</dbReference>